<dbReference type="Proteomes" id="UP000530660">
    <property type="component" value="Unassembled WGS sequence"/>
</dbReference>
<name>A0A7J7ILX2_9RHOD</name>
<feature type="domain" description="RecF/RecN/SMC N-terminal" evidence="3">
    <location>
        <begin position="3"/>
        <end position="133"/>
    </location>
</feature>
<dbReference type="InterPro" id="IPR041741">
    <property type="entry name" value="SMC3_ABC_euk"/>
</dbReference>
<dbReference type="GO" id="GO:0005524">
    <property type="term" value="F:ATP binding"/>
    <property type="evidence" value="ECO:0007669"/>
    <property type="project" value="InterPro"/>
</dbReference>
<evidence type="ECO:0000313" key="4">
    <source>
        <dbReference type="EMBL" id="KAF6003644.1"/>
    </source>
</evidence>
<feature type="coiled-coil region" evidence="2">
    <location>
        <begin position="218"/>
        <end position="346"/>
    </location>
</feature>
<dbReference type="EMBL" id="VWRR01000006">
    <property type="protein sequence ID" value="KAF6003644.1"/>
    <property type="molecule type" value="Genomic_DNA"/>
</dbReference>
<dbReference type="GO" id="GO:0016887">
    <property type="term" value="F:ATP hydrolysis activity"/>
    <property type="evidence" value="ECO:0007669"/>
    <property type="project" value="InterPro"/>
</dbReference>
<dbReference type="AlphaFoldDB" id="A0A7J7ILX2"/>
<comment type="caution">
    <text evidence="4">The sequence shown here is derived from an EMBL/GenBank/DDBJ whole genome shotgun (WGS) entry which is preliminary data.</text>
</comment>
<sequence>MHIHSIRISGLKSYRDETFIGPFHEGLNVIVGRNGSGKSNLLEAVRLVLGDASASLNAEQRAALLHEGPGGRALSAFVEVVFDNSDGRLPVDRPRVVLRRMFGLQKDEYLLDRRNVSRAEVGALFESAGFSRSNPYYIVQQGKVAALCTMKDEQRLELLKEIAGTRTFEEKRAESLRILEDSKEKRAKVREILVYIEKRLGELESEKAELLAYQQVDRERRALEKAIYERELAELKAQLETIEHERQHESAQLGKLHQECRRIEAELEELEQLICENERERARLVVDQGAMKLEHVKAAEHASALESELALITQRLENETIELDKVEQKLQTLRQVAQQRRQERNQVLPEFERLRDEEQRLRAGNRH</sequence>
<gene>
    <name evidence="4" type="primary">SMC3_1</name>
    <name evidence="4" type="ORF">F1559_003972</name>
</gene>
<keyword evidence="2" id="KW-0175">Coiled coil</keyword>
<dbReference type="SUPFAM" id="SSF52540">
    <property type="entry name" value="P-loop containing nucleoside triphosphate hydrolases"/>
    <property type="match status" value="1"/>
</dbReference>
<dbReference type="OrthoDB" id="431497at2759"/>
<protein>
    <submittedName>
        <fullName evidence="4">Structural maintenance of chromosomes protein 3</fullName>
    </submittedName>
</protein>
<keyword evidence="5" id="KW-1185">Reference proteome</keyword>
<dbReference type="InterPro" id="IPR003395">
    <property type="entry name" value="RecF/RecN/SMC_N"/>
</dbReference>
<keyword evidence="1" id="KW-0131">Cell cycle</keyword>
<dbReference type="CDD" id="cd03272">
    <property type="entry name" value="ABC_SMC3_euk"/>
    <property type="match status" value="1"/>
</dbReference>
<evidence type="ECO:0000259" key="3">
    <source>
        <dbReference type="Pfam" id="PF02463"/>
    </source>
</evidence>
<evidence type="ECO:0000256" key="1">
    <source>
        <dbReference type="ARBA" id="ARBA00023306"/>
    </source>
</evidence>
<dbReference type="Pfam" id="PF02463">
    <property type="entry name" value="SMC_N"/>
    <property type="match status" value="1"/>
</dbReference>
<accession>A0A7J7ILX2</accession>
<dbReference type="PANTHER" id="PTHR43977">
    <property type="entry name" value="STRUCTURAL MAINTENANCE OF CHROMOSOMES PROTEIN 3"/>
    <property type="match status" value="1"/>
</dbReference>
<evidence type="ECO:0000256" key="2">
    <source>
        <dbReference type="SAM" id="Coils"/>
    </source>
</evidence>
<reference evidence="4 5" key="1">
    <citation type="journal article" date="2020" name="J. Phycol.">
        <title>Comparative genome analysis reveals Cyanidiococcus gen. nov., a new extremophilic red algal genus sister to Cyanidioschyzon (Cyanidioschyzonaceae, Rhodophyta).</title>
        <authorList>
            <person name="Liu S.-L."/>
            <person name="Chiang Y.-R."/>
            <person name="Yoon H.S."/>
            <person name="Fu H.-Y."/>
        </authorList>
    </citation>
    <scope>NUCLEOTIDE SEQUENCE [LARGE SCALE GENOMIC DNA]</scope>
    <source>
        <strain evidence="4 5">THAL066</strain>
    </source>
</reference>
<evidence type="ECO:0000313" key="5">
    <source>
        <dbReference type="Proteomes" id="UP000530660"/>
    </source>
</evidence>
<dbReference type="InterPro" id="IPR027417">
    <property type="entry name" value="P-loop_NTPase"/>
</dbReference>
<organism evidence="4 5">
    <name type="scientific">Cyanidiococcus yangmingshanensis</name>
    <dbReference type="NCBI Taxonomy" id="2690220"/>
    <lineage>
        <taxon>Eukaryota</taxon>
        <taxon>Rhodophyta</taxon>
        <taxon>Bangiophyceae</taxon>
        <taxon>Cyanidiales</taxon>
        <taxon>Cyanidiaceae</taxon>
        <taxon>Cyanidiococcus</taxon>
    </lineage>
</organism>
<dbReference type="Gene3D" id="3.40.50.300">
    <property type="entry name" value="P-loop containing nucleotide triphosphate hydrolases"/>
    <property type="match status" value="1"/>
</dbReference>
<proteinExistence type="predicted"/>